<dbReference type="SUPFAM" id="SSF47473">
    <property type="entry name" value="EF-hand"/>
    <property type="match status" value="1"/>
</dbReference>
<dbReference type="PANTHER" id="PTHR12085:SF3">
    <property type="entry name" value="SERINE_THREONINE-PROTEIN PHOSPHATASE 2A REGULATORY SUBUNIT B'' SUBUNIT GAMMA"/>
    <property type="match status" value="1"/>
</dbReference>
<dbReference type="InterPro" id="IPR011992">
    <property type="entry name" value="EF-hand-dom_pair"/>
</dbReference>
<organism evidence="4">
    <name type="scientific">Aphanomyces invadans</name>
    <dbReference type="NCBI Taxonomy" id="157072"/>
    <lineage>
        <taxon>Eukaryota</taxon>
        <taxon>Sar</taxon>
        <taxon>Stramenopiles</taxon>
        <taxon>Oomycota</taxon>
        <taxon>Saprolegniomycetes</taxon>
        <taxon>Saprolegniales</taxon>
        <taxon>Verrucalvaceae</taxon>
        <taxon>Aphanomyces</taxon>
    </lineage>
</organism>
<proteinExistence type="predicted"/>
<name>A0A024TFK2_9STRA</name>
<dbReference type="eggNOG" id="KOG2562">
    <property type="taxonomic scope" value="Eukaryota"/>
</dbReference>
<dbReference type="InterPro" id="IPR018247">
    <property type="entry name" value="EF_Hand_1_Ca_BS"/>
</dbReference>
<dbReference type="Gene3D" id="1.10.238.10">
    <property type="entry name" value="EF-hand"/>
    <property type="match status" value="1"/>
</dbReference>
<reference evidence="4" key="1">
    <citation type="submission" date="2013-12" db="EMBL/GenBank/DDBJ databases">
        <title>The Genome Sequence of Aphanomyces invadans NJM9701.</title>
        <authorList>
            <consortium name="The Broad Institute Genomics Platform"/>
            <person name="Russ C."/>
            <person name="Tyler B."/>
            <person name="van West P."/>
            <person name="Dieguez-Uribeondo J."/>
            <person name="Young S.K."/>
            <person name="Zeng Q."/>
            <person name="Gargeya S."/>
            <person name="Fitzgerald M."/>
            <person name="Abouelleil A."/>
            <person name="Alvarado L."/>
            <person name="Chapman S.B."/>
            <person name="Gainer-Dewar J."/>
            <person name="Goldberg J."/>
            <person name="Griggs A."/>
            <person name="Gujja S."/>
            <person name="Hansen M."/>
            <person name="Howarth C."/>
            <person name="Imamovic A."/>
            <person name="Ireland A."/>
            <person name="Larimer J."/>
            <person name="McCowan C."/>
            <person name="Murphy C."/>
            <person name="Pearson M."/>
            <person name="Poon T.W."/>
            <person name="Priest M."/>
            <person name="Roberts A."/>
            <person name="Saif S."/>
            <person name="Shea T."/>
            <person name="Sykes S."/>
            <person name="Wortman J."/>
            <person name="Nusbaum C."/>
            <person name="Birren B."/>
        </authorList>
    </citation>
    <scope>NUCLEOTIDE SEQUENCE [LARGE SCALE GENOMIC DNA]</scope>
    <source>
        <strain evidence="4">NJM9701</strain>
    </source>
</reference>
<gene>
    <name evidence="4" type="ORF">H310_13014</name>
</gene>
<evidence type="ECO:0000256" key="2">
    <source>
        <dbReference type="ARBA" id="ARBA00022490"/>
    </source>
</evidence>
<dbReference type="GO" id="GO:0035303">
    <property type="term" value="P:regulation of dephosphorylation"/>
    <property type="evidence" value="ECO:0007669"/>
    <property type="project" value="InterPro"/>
</dbReference>
<dbReference type="PANTHER" id="PTHR12085">
    <property type="entry name" value="SERINE/THREONINE-PROTEIN PHOSPHATASE 2A REGULATORY SUBUNIT B'' SUBUNIT GAMMA"/>
    <property type="match status" value="1"/>
</dbReference>
<dbReference type="AlphaFoldDB" id="A0A024TFK2"/>
<evidence type="ECO:0000313" key="4">
    <source>
        <dbReference type="EMBL" id="ETV92794.1"/>
    </source>
</evidence>
<dbReference type="GO" id="GO:0005737">
    <property type="term" value="C:cytoplasm"/>
    <property type="evidence" value="ECO:0007669"/>
    <property type="project" value="UniProtKB-SubCell"/>
</dbReference>
<dbReference type="EMBL" id="KI913997">
    <property type="protein sequence ID" value="ETV92794.1"/>
    <property type="molecule type" value="Genomic_DNA"/>
</dbReference>
<evidence type="ECO:0000256" key="3">
    <source>
        <dbReference type="ARBA" id="ARBA00022837"/>
    </source>
</evidence>
<evidence type="ECO:0000256" key="1">
    <source>
        <dbReference type="ARBA" id="ARBA00004496"/>
    </source>
</evidence>
<comment type="subcellular location">
    <subcellularLocation>
        <location evidence="1">Cytoplasm</location>
    </subcellularLocation>
</comment>
<dbReference type="GO" id="GO:0005819">
    <property type="term" value="C:spindle"/>
    <property type="evidence" value="ECO:0007669"/>
    <property type="project" value="TreeGrafter"/>
</dbReference>
<keyword evidence="3" id="KW-0106">Calcium</keyword>
<dbReference type="GO" id="GO:0030865">
    <property type="term" value="P:cortical cytoskeleton organization"/>
    <property type="evidence" value="ECO:0007669"/>
    <property type="project" value="TreeGrafter"/>
</dbReference>
<dbReference type="GO" id="GO:0000226">
    <property type="term" value="P:microtubule cytoskeleton organization"/>
    <property type="evidence" value="ECO:0007669"/>
    <property type="project" value="TreeGrafter"/>
</dbReference>
<protein>
    <submittedName>
        <fullName evidence="4">Uncharacterized protein</fullName>
    </submittedName>
</protein>
<dbReference type="VEuPathDB" id="FungiDB:H310_13014"/>
<keyword evidence="2" id="KW-0963">Cytoplasm</keyword>
<dbReference type="PROSITE" id="PS00018">
    <property type="entry name" value="EF_HAND_1"/>
    <property type="match status" value="1"/>
</dbReference>
<dbReference type="InterPro" id="IPR039865">
    <property type="entry name" value="PPP2R3C"/>
</dbReference>
<accession>A0A024TFK2</accession>
<dbReference type="OrthoDB" id="10265007at2759"/>
<dbReference type="GeneID" id="20090064"/>
<dbReference type="RefSeq" id="XP_008878567.1">
    <property type="nucleotide sequence ID" value="XM_008880345.1"/>
</dbReference>
<sequence>MATVPTHASSSSPIACLKAYLARHLPPPPLEASIPPFPRPSLNQSCAVSFSAPRTRLQEAVAARRQQKLSERVLTWIDMQQVRYVVGEAAMLLPAEHNVATAVAMKLGHAEEDATVPPACLDELELMLATLNQPMLKFTQFAAMRPQLPAAAASYCTADVFLQLQPHDAHGRIHGLAWLAVVEQASAQIAALALLQRADVADCGWLSEAQVTDMVKTWVDQVPWVHGIDPAFKEYYVRIATRLLWLPLVPYRTGKLYIDKASKSNVVQSMVPLLCRAYHDAPEYAENPLSMDRIQRLHRQYVQLDTDKNGLLSAEEVLHYGQKKAFVGPDQRPTHALTRRFVQRVFDELVTFDGDVDYNSFLDLNLYLHDHTSKHALQFFWRVLDVHQCGTLDAAAVDYFLADISHAVATATGQPLDIPVLRSELFDMIHPKDPRALTFDDVWSSGRGHSFVRIVSDYEAYLHYERTNAT</sequence>
<dbReference type="STRING" id="157072.A0A024TFK2"/>